<keyword evidence="5" id="KW-1185">Reference proteome</keyword>
<feature type="compositionally biased region" description="Low complexity" evidence="2">
    <location>
        <begin position="166"/>
        <end position="184"/>
    </location>
</feature>
<evidence type="ECO:0000313" key="5">
    <source>
        <dbReference type="Proteomes" id="UP000246740"/>
    </source>
</evidence>
<feature type="coiled-coil region" evidence="1">
    <location>
        <begin position="308"/>
        <end position="343"/>
    </location>
</feature>
<evidence type="ECO:0000256" key="1">
    <source>
        <dbReference type="SAM" id="Coils"/>
    </source>
</evidence>
<name>A0A317XPG5_9BASI</name>
<keyword evidence="3" id="KW-0732">Signal</keyword>
<accession>A0A317XPG5</accession>
<feature type="chain" id="PRO_5016433013" evidence="3">
    <location>
        <begin position="28"/>
        <end position="408"/>
    </location>
</feature>
<evidence type="ECO:0000256" key="2">
    <source>
        <dbReference type="SAM" id="MobiDB-lite"/>
    </source>
</evidence>
<organism evidence="4 5">
    <name type="scientific">Testicularia cyperi</name>
    <dbReference type="NCBI Taxonomy" id="1882483"/>
    <lineage>
        <taxon>Eukaryota</taxon>
        <taxon>Fungi</taxon>
        <taxon>Dikarya</taxon>
        <taxon>Basidiomycota</taxon>
        <taxon>Ustilaginomycotina</taxon>
        <taxon>Ustilaginomycetes</taxon>
        <taxon>Ustilaginales</taxon>
        <taxon>Anthracoideaceae</taxon>
        <taxon>Testicularia</taxon>
    </lineage>
</organism>
<gene>
    <name evidence="4" type="ORF">BCV70DRAFT_217448</name>
</gene>
<feature type="region of interest" description="Disordered" evidence="2">
    <location>
        <begin position="164"/>
        <end position="188"/>
    </location>
</feature>
<feature type="signal peptide" evidence="3">
    <location>
        <begin position="1"/>
        <end position="27"/>
    </location>
</feature>
<proteinExistence type="predicted"/>
<dbReference type="AlphaFoldDB" id="A0A317XPG5"/>
<keyword evidence="1" id="KW-0175">Coiled coil</keyword>
<sequence length="408" mass="45153">MQARLVAMLYALLAALLFMMAAAPVEASASLQNVYRRDNGNGDGSPPAIQDNRMVLQPVRNFPITLPEGVTDLNQFSMTAYMSGPNGAEIRKILSTSPEGSYVTVSFTQSPFNHYKISMYPNGGGIHWDRFTTQPLTNPPRLNDAQRAVKEADDEFRRQQALREGAPALPGSLSDAPPSASSHAADFRSGPESKMIALRFKINNLVSRLRNPSLGLYETANGEPILFGNLDRNGVPIISTDIQKAVNDVGVARVFMDPSHPELQLRVIKDSEGRFRAYKVDPRYLVRMPSRYVGKTLQDAQTLQDDFYREREWDMEEAERKRANLAEQARVAKEAAIQRAKEKGVPVWYEQSRTMAASSARSFRGWLGNTGTSLSNWFKKAGGSIKSSVSSWFPKAGQISPAAADIHV</sequence>
<dbReference type="InParanoid" id="A0A317XPG5"/>
<dbReference type="Proteomes" id="UP000246740">
    <property type="component" value="Unassembled WGS sequence"/>
</dbReference>
<reference evidence="4 5" key="1">
    <citation type="journal article" date="2018" name="Mol. Biol. Evol.">
        <title>Broad Genomic Sampling Reveals a Smut Pathogenic Ancestry of the Fungal Clade Ustilaginomycotina.</title>
        <authorList>
            <person name="Kijpornyongpan T."/>
            <person name="Mondo S.J."/>
            <person name="Barry K."/>
            <person name="Sandor L."/>
            <person name="Lee J."/>
            <person name="Lipzen A."/>
            <person name="Pangilinan J."/>
            <person name="LaButti K."/>
            <person name="Hainaut M."/>
            <person name="Henrissat B."/>
            <person name="Grigoriev I.V."/>
            <person name="Spatafora J.W."/>
            <person name="Aime M.C."/>
        </authorList>
    </citation>
    <scope>NUCLEOTIDE SEQUENCE [LARGE SCALE GENOMIC DNA]</scope>
    <source>
        <strain evidence="4 5">MCA 3645</strain>
    </source>
</reference>
<protein>
    <submittedName>
        <fullName evidence="4">Uncharacterized protein</fullName>
    </submittedName>
</protein>
<evidence type="ECO:0000256" key="3">
    <source>
        <dbReference type="SAM" id="SignalP"/>
    </source>
</evidence>
<dbReference type="EMBL" id="KZ819194">
    <property type="protein sequence ID" value="PWY99712.1"/>
    <property type="molecule type" value="Genomic_DNA"/>
</dbReference>
<evidence type="ECO:0000313" key="4">
    <source>
        <dbReference type="EMBL" id="PWY99712.1"/>
    </source>
</evidence>